<keyword evidence="7 10" id="KW-0406">Ion transport</keyword>
<evidence type="ECO:0000313" key="12">
    <source>
        <dbReference type="EMBL" id="MED1204120.1"/>
    </source>
</evidence>
<organism evidence="12 13">
    <name type="scientific">Heyndrickxia acidicola</name>
    <dbReference type="NCBI Taxonomy" id="209389"/>
    <lineage>
        <taxon>Bacteria</taxon>
        <taxon>Bacillati</taxon>
        <taxon>Bacillota</taxon>
        <taxon>Bacilli</taxon>
        <taxon>Bacillales</taxon>
        <taxon>Bacillaceae</taxon>
        <taxon>Heyndrickxia</taxon>
    </lineage>
</organism>
<feature type="transmembrane region" description="Helical" evidence="10">
    <location>
        <begin position="6"/>
        <end position="24"/>
    </location>
</feature>
<evidence type="ECO:0000256" key="2">
    <source>
        <dbReference type="ARBA" id="ARBA00022448"/>
    </source>
</evidence>
<evidence type="ECO:0000256" key="9">
    <source>
        <dbReference type="ARBA" id="ARBA00023201"/>
    </source>
</evidence>
<feature type="transmembrane region" description="Helical" evidence="10">
    <location>
        <begin position="84"/>
        <end position="107"/>
    </location>
</feature>
<dbReference type="PANTHER" id="PTHR10110">
    <property type="entry name" value="SODIUM/HYDROGEN EXCHANGER"/>
    <property type="match status" value="1"/>
</dbReference>
<feature type="domain" description="Cation/H+ exchanger transmembrane" evidence="11">
    <location>
        <begin position="11"/>
        <end position="412"/>
    </location>
</feature>
<evidence type="ECO:0000313" key="13">
    <source>
        <dbReference type="Proteomes" id="UP001341444"/>
    </source>
</evidence>
<dbReference type="RefSeq" id="WP_066263904.1">
    <property type="nucleotide sequence ID" value="NZ_JARMAB010000020.1"/>
</dbReference>
<gene>
    <name evidence="12" type="ORF">P4T90_13765</name>
</gene>
<dbReference type="PANTHER" id="PTHR10110:SF86">
    <property type="entry name" value="SODIUM_HYDROGEN EXCHANGER 7"/>
    <property type="match status" value="1"/>
</dbReference>
<feature type="transmembrane region" description="Helical" evidence="10">
    <location>
        <begin position="113"/>
        <end position="135"/>
    </location>
</feature>
<keyword evidence="6 10" id="KW-0915">Sodium</keyword>
<keyword evidence="13" id="KW-1185">Reference proteome</keyword>
<evidence type="ECO:0000256" key="10">
    <source>
        <dbReference type="RuleBase" id="RU366002"/>
    </source>
</evidence>
<dbReference type="InterPro" id="IPR004705">
    <property type="entry name" value="Cation/H_exchanger_CPA1_bac"/>
</dbReference>
<keyword evidence="8 10" id="KW-0472">Membrane</keyword>
<dbReference type="NCBIfam" id="TIGR00831">
    <property type="entry name" value="a_cpa1"/>
    <property type="match status" value="1"/>
</dbReference>
<keyword evidence="3 10" id="KW-1003">Cell membrane</keyword>
<dbReference type="InterPro" id="IPR006153">
    <property type="entry name" value="Cation/H_exchanger_TM"/>
</dbReference>
<accession>A0ABU6MM36</accession>
<dbReference type="Pfam" id="PF00999">
    <property type="entry name" value="Na_H_Exchanger"/>
    <property type="match status" value="1"/>
</dbReference>
<keyword evidence="10" id="KW-0050">Antiport</keyword>
<evidence type="ECO:0000259" key="11">
    <source>
        <dbReference type="Pfam" id="PF00999"/>
    </source>
</evidence>
<feature type="transmembrane region" description="Helical" evidence="10">
    <location>
        <begin position="355"/>
        <end position="377"/>
    </location>
</feature>
<feature type="transmembrane region" description="Helical" evidence="10">
    <location>
        <begin position="239"/>
        <end position="255"/>
    </location>
</feature>
<keyword evidence="4 10" id="KW-0812">Transmembrane</keyword>
<feature type="transmembrane region" description="Helical" evidence="10">
    <location>
        <begin position="276"/>
        <end position="294"/>
    </location>
</feature>
<comment type="caution">
    <text evidence="10">Lacks conserved residue(s) required for the propagation of feature annotation.</text>
</comment>
<keyword evidence="9 10" id="KW-0739">Sodium transport</keyword>
<feature type="transmembrane region" description="Helical" evidence="10">
    <location>
        <begin position="389"/>
        <end position="412"/>
    </location>
</feature>
<dbReference type="InterPro" id="IPR018422">
    <property type="entry name" value="Cation/H_exchanger_CPA1"/>
</dbReference>
<proteinExistence type="inferred from homology"/>
<comment type="function">
    <text evidence="10">Na(+)/H(+) antiporter that extrudes sodium in exchange for external protons.</text>
</comment>
<protein>
    <submittedName>
        <fullName evidence="12">Na+/H+ antiporter</fullName>
    </submittedName>
</protein>
<sequence>MDIFIPVLILLSLIGLSNVINHFMPYIPAPIVQIALGVMLAAVPIGIHIPMQPELFFVVFIAPLLFNDGRNVSRGALWKLKAPILLLALGLVFVTVFAVGFIIHWLVPSIPLPAAFALAAILSPTDAVAVSAISDRVIFPKSIMHLLEGEGLMNDASGLVAFKFAVAATVTGTFSLVHASLSFLAISVGGFLGGALLAYMIIRSRTFIRRLGMEDVTLHMLIQILTPSIIYLIIEHLNLSGILAVVAAGIVHSIEREREESPSIKLRLVSQSTWTVLLYVINGLVFVLLGLQIPGVASDILKNPIFNHLVAIQYTLFVTISLLVLRFLWVYLFWNLGWRFKLKEIGKPSFRQISITAFSGVRGAVTLAGAFSIPFSLANGHPFPERPLIIFIAAGVILLSLSAASIFLPILAKAEEEKDINKLDEMEKKAYIHTQKAAILATREELNEENKEAALAIIDIYHQNLNQIKMEEAKEDSKKLKKIEIDLRLKALEAESSFLSSLLKKGQIDRDTAYLYEEHVRRMEIAVTNRVKYKRIILWLVIKRAVFRLLRNLTVTKKIQQEELANKFKRQLPIKMEMAEAAIRELKKGITPENKSITYLVIGDYNKLILKFKQKKNAEAFNQLAMYERELQFKAFQAERDAIQQLYEKGKISLEITRKIRQQINIREAFWEENHLPG</sequence>
<feature type="transmembrane region" description="Helical" evidence="10">
    <location>
        <begin position="55"/>
        <end position="72"/>
    </location>
</feature>
<feature type="transmembrane region" description="Helical" evidence="10">
    <location>
        <begin position="314"/>
        <end position="334"/>
    </location>
</feature>
<evidence type="ECO:0000256" key="5">
    <source>
        <dbReference type="ARBA" id="ARBA00022989"/>
    </source>
</evidence>
<evidence type="ECO:0000256" key="6">
    <source>
        <dbReference type="ARBA" id="ARBA00023053"/>
    </source>
</evidence>
<comment type="similarity">
    <text evidence="10">Belongs to the monovalent cation:proton antiporter 1 (CPA1) transporter (TC 2.A.36) family.</text>
</comment>
<keyword evidence="2 10" id="KW-0813">Transport</keyword>
<evidence type="ECO:0000256" key="4">
    <source>
        <dbReference type="ARBA" id="ARBA00022692"/>
    </source>
</evidence>
<feature type="transmembrane region" description="Helical" evidence="10">
    <location>
        <begin position="183"/>
        <end position="202"/>
    </location>
</feature>
<keyword evidence="5 10" id="KW-1133">Transmembrane helix</keyword>
<evidence type="ECO:0000256" key="8">
    <source>
        <dbReference type="ARBA" id="ARBA00023136"/>
    </source>
</evidence>
<comment type="subcellular location">
    <subcellularLocation>
        <location evidence="1 10">Cell membrane</location>
        <topology evidence="1 10">Multi-pass membrane protein</topology>
    </subcellularLocation>
</comment>
<name>A0ABU6MM36_9BACI</name>
<evidence type="ECO:0000256" key="1">
    <source>
        <dbReference type="ARBA" id="ARBA00004651"/>
    </source>
</evidence>
<reference evidence="12 13" key="1">
    <citation type="submission" date="2023-03" db="EMBL/GenBank/DDBJ databases">
        <title>Bacillus Genome Sequencing.</title>
        <authorList>
            <person name="Dunlap C."/>
        </authorList>
    </citation>
    <scope>NUCLEOTIDE SEQUENCE [LARGE SCALE GENOMIC DNA]</scope>
    <source>
        <strain evidence="12 13">B-23453</strain>
    </source>
</reference>
<dbReference type="EMBL" id="JARMAB010000020">
    <property type="protein sequence ID" value="MED1204120.1"/>
    <property type="molecule type" value="Genomic_DNA"/>
</dbReference>
<evidence type="ECO:0000256" key="7">
    <source>
        <dbReference type="ARBA" id="ARBA00023065"/>
    </source>
</evidence>
<evidence type="ECO:0000256" key="3">
    <source>
        <dbReference type="ARBA" id="ARBA00022475"/>
    </source>
</evidence>
<dbReference type="Proteomes" id="UP001341444">
    <property type="component" value="Unassembled WGS sequence"/>
</dbReference>
<comment type="caution">
    <text evidence="12">The sequence shown here is derived from an EMBL/GenBank/DDBJ whole genome shotgun (WGS) entry which is preliminary data.</text>
</comment>
<dbReference type="Gene3D" id="6.10.140.1330">
    <property type="match status" value="1"/>
</dbReference>